<protein>
    <recommendedName>
        <fullName evidence="5 7">Actin-related protein 2/3 complex subunit 5</fullName>
    </recommendedName>
</protein>
<comment type="subcellular location">
    <subcellularLocation>
        <location evidence="1">Cytoplasm</location>
        <location evidence="1">Cytoskeleton</location>
    </subcellularLocation>
</comment>
<dbReference type="SUPFAM" id="SSF69103">
    <property type="entry name" value="Arp2/3 complex 16 kDa subunit ARPC5"/>
    <property type="match status" value="1"/>
</dbReference>
<evidence type="ECO:0000313" key="9">
    <source>
        <dbReference type="Proteomes" id="UP000053815"/>
    </source>
</evidence>
<dbReference type="AlphaFoldDB" id="A0A0C9MV57"/>
<dbReference type="EMBL" id="DF836397">
    <property type="protein sequence ID" value="GAN06018.1"/>
    <property type="molecule type" value="Genomic_DNA"/>
</dbReference>
<dbReference type="Gene3D" id="1.25.40.190">
    <property type="entry name" value="Actin-related protein 2/3 complex subunit 5"/>
    <property type="match status" value="1"/>
</dbReference>
<dbReference type="GO" id="GO:0000001">
    <property type="term" value="P:mitochondrion inheritance"/>
    <property type="evidence" value="ECO:0007669"/>
    <property type="project" value="EnsemblFungi"/>
</dbReference>
<dbReference type="GO" id="GO:0043332">
    <property type="term" value="C:mating projection tip"/>
    <property type="evidence" value="ECO:0007669"/>
    <property type="project" value="EnsemblFungi"/>
</dbReference>
<dbReference type="GO" id="GO:0030674">
    <property type="term" value="F:protein-macromolecule adaptor activity"/>
    <property type="evidence" value="ECO:0007669"/>
    <property type="project" value="EnsemblFungi"/>
</dbReference>
<evidence type="ECO:0000256" key="2">
    <source>
        <dbReference type="ARBA" id="ARBA00006084"/>
    </source>
</evidence>
<name>A0A0C9MV57_9FUNG</name>
<dbReference type="OrthoDB" id="429520at2759"/>
<dbReference type="GO" id="GO:0003729">
    <property type="term" value="F:mRNA binding"/>
    <property type="evidence" value="ECO:0007669"/>
    <property type="project" value="EnsemblFungi"/>
</dbReference>
<evidence type="ECO:0000256" key="3">
    <source>
        <dbReference type="ARBA" id="ARBA00022490"/>
    </source>
</evidence>
<keyword evidence="3" id="KW-0963">Cytoplasm</keyword>
<dbReference type="GO" id="GO:0030833">
    <property type="term" value="P:regulation of actin filament polymerization"/>
    <property type="evidence" value="ECO:0007669"/>
    <property type="project" value="InterPro"/>
</dbReference>
<comment type="similarity">
    <text evidence="2 7">Belongs to the ARPC5 family.</text>
</comment>
<gene>
    <name evidence="8" type="ORF">MAM1_0108c05494</name>
</gene>
<dbReference type="GO" id="GO:0044396">
    <property type="term" value="P:actin cortical patch organization"/>
    <property type="evidence" value="ECO:0007669"/>
    <property type="project" value="EnsemblFungi"/>
</dbReference>
<comment type="function">
    <text evidence="7">Functions as component of the Arp2/3 complex which is involved in regulation of actin polymerization and together with an activating nucleation-promoting factor (NPF) mediates the formation of branched actin networks. Arp2/3 complex plays a critical role in the control of cell morphogenesis via the modulation of cell polarity development.</text>
</comment>
<dbReference type="Pfam" id="PF04699">
    <property type="entry name" value="P16-Arc"/>
    <property type="match status" value="1"/>
</dbReference>
<evidence type="ECO:0000256" key="7">
    <source>
        <dbReference type="RuleBase" id="RU004301"/>
    </source>
</evidence>
<dbReference type="GO" id="GO:0034314">
    <property type="term" value="P:Arp2/3 complex-mediated actin nucleation"/>
    <property type="evidence" value="ECO:0007669"/>
    <property type="project" value="EnsemblFungi"/>
</dbReference>
<dbReference type="STRING" id="91626.A0A0C9MV57"/>
<evidence type="ECO:0000313" key="8">
    <source>
        <dbReference type="EMBL" id="GAN06018.1"/>
    </source>
</evidence>
<dbReference type="InterPro" id="IPR006789">
    <property type="entry name" value="ARPC5"/>
</dbReference>
<dbReference type="FunFam" id="1.25.40.190:FF:000003">
    <property type="entry name" value="Actin-related protein 2/3 complex subunit 5"/>
    <property type="match status" value="1"/>
</dbReference>
<evidence type="ECO:0000256" key="5">
    <source>
        <dbReference type="ARBA" id="ARBA00040214"/>
    </source>
</evidence>
<evidence type="ECO:0000256" key="6">
    <source>
        <dbReference type="ARBA" id="ARBA00060329"/>
    </source>
</evidence>
<evidence type="ECO:0000256" key="1">
    <source>
        <dbReference type="ARBA" id="ARBA00004245"/>
    </source>
</evidence>
<accession>A0A0C9MV57</accession>
<dbReference type="Proteomes" id="UP000053815">
    <property type="component" value="Unassembled WGS sequence"/>
</dbReference>
<dbReference type="InterPro" id="IPR036743">
    <property type="entry name" value="ARPC5_sf"/>
</dbReference>
<sequence>MSWRRIDIDQYDEDAYTEDEILSEFDTGLSPEQVISSTQTRSTDVRNLLTKGDLNNALIRSLEEPPYGRQVDSAKAESTKTVTEVLNLFRASDIAQVIKSLSHEQQDILMKYLYAGMGKPEQFNSSVLLTWHEKLTEVAGNGCIVRVMTDKRTVF</sequence>
<evidence type="ECO:0000256" key="4">
    <source>
        <dbReference type="ARBA" id="ARBA00023212"/>
    </source>
</evidence>
<reference evidence="8" key="1">
    <citation type="submission" date="2014-09" db="EMBL/GenBank/DDBJ databases">
        <title>Draft genome sequence of an oleaginous Mucoromycotina fungus Mucor ambiguus NBRC6742.</title>
        <authorList>
            <person name="Takeda I."/>
            <person name="Yamane N."/>
            <person name="Morita T."/>
            <person name="Tamano K."/>
            <person name="Machida M."/>
            <person name="Baker S."/>
            <person name="Koike H."/>
        </authorList>
    </citation>
    <scope>NUCLEOTIDE SEQUENCE</scope>
    <source>
        <strain evidence="8">NBRC 6742</strain>
    </source>
</reference>
<proteinExistence type="inferred from homology"/>
<dbReference type="PANTHER" id="PTHR12644">
    <property type="entry name" value="ARP2/3 COMPLEX 16 KD SUBUNIT P16-ARC"/>
    <property type="match status" value="1"/>
</dbReference>
<dbReference type="GO" id="GO:0030479">
    <property type="term" value="C:actin cortical patch"/>
    <property type="evidence" value="ECO:0007669"/>
    <property type="project" value="EnsemblFungi"/>
</dbReference>
<comment type="function">
    <text evidence="6">Functions as a component of the Arp2/3 complex which is involved in regulation of actin polymerization and together with an activating nucleation-promoting factor (NPF) mediates the formation of branched actin networks.</text>
</comment>
<dbReference type="GO" id="GO:0051015">
    <property type="term" value="F:actin filament binding"/>
    <property type="evidence" value="ECO:0007669"/>
    <property type="project" value="EnsemblFungi"/>
</dbReference>
<dbReference type="PIRSF" id="PIRSF039096">
    <property type="entry name" value="p16-ARC"/>
    <property type="match status" value="1"/>
</dbReference>
<keyword evidence="4 7" id="KW-0206">Cytoskeleton</keyword>
<keyword evidence="9" id="KW-1185">Reference proteome</keyword>
<dbReference type="GO" id="GO:0005885">
    <property type="term" value="C:Arp2/3 protein complex"/>
    <property type="evidence" value="ECO:0007669"/>
    <property type="project" value="EnsemblFungi"/>
</dbReference>
<organism evidence="8">
    <name type="scientific">Mucor ambiguus</name>
    <dbReference type="NCBI Taxonomy" id="91626"/>
    <lineage>
        <taxon>Eukaryota</taxon>
        <taxon>Fungi</taxon>
        <taxon>Fungi incertae sedis</taxon>
        <taxon>Mucoromycota</taxon>
        <taxon>Mucoromycotina</taxon>
        <taxon>Mucoromycetes</taxon>
        <taxon>Mucorales</taxon>
        <taxon>Mucorineae</taxon>
        <taxon>Mucoraceae</taxon>
        <taxon>Mucor</taxon>
    </lineage>
</organism>